<evidence type="ECO:0000256" key="4">
    <source>
        <dbReference type="ARBA" id="ARBA00023136"/>
    </source>
</evidence>
<protein>
    <recommendedName>
        <fullName evidence="8">Protein LAZ1</fullName>
    </recommendedName>
</protein>
<name>A0A453TB67_AEGTS</name>
<feature type="transmembrane region" description="Helical" evidence="5">
    <location>
        <begin position="206"/>
        <end position="226"/>
    </location>
</feature>
<feature type="transmembrane region" description="Helical" evidence="5">
    <location>
        <begin position="159"/>
        <end position="185"/>
    </location>
</feature>
<keyword evidence="3 5" id="KW-1133">Transmembrane helix</keyword>
<evidence type="ECO:0000313" key="7">
    <source>
        <dbReference type="Proteomes" id="UP000015105"/>
    </source>
</evidence>
<evidence type="ECO:0008006" key="8">
    <source>
        <dbReference type="Google" id="ProtNLM"/>
    </source>
</evidence>
<dbReference type="AlphaFoldDB" id="A0A453TB67"/>
<comment type="subcellular location">
    <subcellularLocation>
        <location evidence="1">Membrane</location>
        <topology evidence="1">Multi-pass membrane protein</topology>
    </subcellularLocation>
</comment>
<dbReference type="GO" id="GO:0016020">
    <property type="term" value="C:membrane"/>
    <property type="evidence" value="ECO:0007669"/>
    <property type="project" value="UniProtKB-SubCell"/>
</dbReference>
<reference evidence="6" key="3">
    <citation type="journal article" date="2017" name="Nature">
        <title>Genome sequence of the progenitor of the wheat D genome Aegilops tauschii.</title>
        <authorList>
            <person name="Luo M.C."/>
            <person name="Gu Y.Q."/>
            <person name="Puiu D."/>
            <person name="Wang H."/>
            <person name="Twardziok S.O."/>
            <person name="Deal K.R."/>
            <person name="Huo N."/>
            <person name="Zhu T."/>
            <person name="Wang L."/>
            <person name="Wang Y."/>
            <person name="McGuire P.E."/>
            <person name="Liu S."/>
            <person name="Long H."/>
            <person name="Ramasamy R.K."/>
            <person name="Rodriguez J.C."/>
            <person name="Van S.L."/>
            <person name="Yuan L."/>
            <person name="Wang Z."/>
            <person name="Xia Z."/>
            <person name="Xiao L."/>
            <person name="Anderson O.D."/>
            <person name="Ouyang S."/>
            <person name="Liang Y."/>
            <person name="Zimin A.V."/>
            <person name="Pertea G."/>
            <person name="Qi P."/>
            <person name="Bennetzen J.L."/>
            <person name="Dai X."/>
            <person name="Dawson M.W."/>
            <person name="Muller H.G."/>
            <person name="Kugler K."/>
            <person name="Rivarola-Duarte L."/>
            <person name="Spannagl M."/>
            <person name="Mayer K.F.X."/>
            <person name="Lu F.H."/>
            <person name="Bevan M.W."/>
            <person name="Leroy P."/>
            <person name="Li P."/>
            <person name="You F.M."/>
            <person name="Sun Q."/>
            <person name="Liu Z."/>
            <person name="Lyons E."/>
            <person name="Wicker T."/>
            <person name="Salzberg S.L."/>
            <person name="Devos K.M."/>
            <person name="Dvorak J."/>
        </authorList>
    </citation>
    <scope>NUCLEOTIDE SEQUENCE [LARGE SCALE GENOMIC DNA]</scope>
    <source>
        <strain evidence="6">cv. AL8/78</strain>
    </source>
</reference>
<dbReference type="EnsemblPlants" id="AET7Gv21324200.12">
    <property type="protein sequence ID" value="AET7Gv21324200.12"/>
    <property type="gene ID" value="AET7Gv21324200"/>
</dbReference>
<reference evidence="7" key="2">
    <citation type="journal article" date="2017" name="Nat. Plants">
        <title>The Aegilops tauschii genome reveals multiple impacts of transposons.</title>
        <authorList>
            <person name="Zhao G."/>
            <person name="Zou C."/>
            <person name="Li K."/>
            <person name="Wang K."/>
            <person name="Li T."/>
            <person name="Gao L."/>
            <person name="Zhang X."/>
            <person name="Wang H."/>
            <person name="Yang Z."/>
            <person name="Liu X."/>
            <person name="Jiang W."/>
            <person name="Mao L."/>
            <person name="Kong X."/>
            <person name="Jiao Y."/>
            <person name="Jia J."/>
        </authorList>
    </citation>
    <scope>NUCLEOTIDE SEQUENCE [LARGE SCALE GENOMIC DNA]</scope>
    <source>
        <strain evidence="7">cv. AL8/78</strain>
    </source>
</reference>
<dbReference type="Proteomes" id="UP000015105">
    <property type="component" value="Chromosome 7D"/>
</dbReference>
<evidence type="ECO:0000256" key="5">
    <source>
        <dbReference type="SAM" id="Phobius"/>
    </source>
</evidence>
<evidence type="ECO:0000256" key="2">
    <source>
        <dbReference type="ARBA" id="ARBA00022692"/>
    </source>
</evidence>
<dbReference type="InterPro" id="IPR005178">
    <property type="entry name" value="Ostalpha/TMEM184C"/>
</dbReference>
<keyword evidence="7" id="KW-1185">Reference proteome</keyword>
<feature type="transmembrane region" description="Helical" evidence="5">
    <location>
        <begin position="20"/>
        <end position="44"/>
    </location>
</feature>
<reference evidence="6" key="4">
    <citation type="submission" date="2019-03" db="UniProtKB">
        <authorList>
            <consortium name="EnsemblPlants"/>
        </authorList>
    </citation>
    <scope>IDENTIFICATION</scope>
</reference>
<accession>A0A453TB67</accession>
<dbReference type="SMART" id="SM01417">
    <property type="entry name" value="Solute_trans_a"/>
    <property type="match status" value="1"/>
</dbReference>
<dbReference type="PANTHER" id="PTHR23423">
    <property type="entry name" value="ORGANIC SOLUTE TRANSPORTER-RELATED"/>
    <property type="match status" value="1"/>
</dbReference>
<evidence type="ECO:0000313" key="6">
    <source>
        <dbReference type="EnsemblPlants" id="AET7Gv21324200.12"/>
    </source>
</evidence>
<feature type="transmembrane region" description="Helical" evidence="5">
    <location>
        <begin position="246"/>
        <end position="266"/>
    </location>
</feature>
<feature type="transmembrane region" description="Helical" evidence="5">
    <location>
        <begin position="56"/>
        <end position="75"/>
    </location>
</feature>
<reference evidence="6" key="5">
    <citation type="journal article" date="2021" name="G3 (Bethesda)">
        <title>Aegilops tauschii genome assembly Aet v5.0 features greater sequence contiguity and improved annotation.</title>
        <authorList>
            <person name="Wang L."/>
            <person name="Zhu T."/>
            <person name="Rodriguez J.C."/>
            <person name="Deal K.R."/>
            <person name="Dubcovsky J."/>
            <person name="McGuire P.E."/>
            <person name="Lux T."/>
            <person name="Spannagl M."/>
            <person name="Mayer K.F.X."/>
            <person name="Baldrich P."/>
            <person name="Meyers B.C."/>
            <person name="Huo N."/>
            <person name="Gu Y.Q."/>
            <person name="Zhou H."/>
            <person name="Devos K.M."/>
            <person name="Bennetzen J.L."/>
            <person name="Unver T."/>
            <person name="Budak H."/>
            <person name="Gulick P.J."/>
            <person name="Galiba G."/>
            <person name="Kalapos B."/>
            <person name="Nelson D.R."/>
            <person name="Li P."/>
            <person name="You F.M."/>
            <person name="Luo M.C."/>
            <person name="Dvorak J."/>
        </authorList>
    </citation>
    <scope>NUCLEOTIDE SEQUENCE [LARGE SCALE GENOMIC DNA]</scope>
    <source>
        <strain evidence="6">cv. AL8/78</strain>
    </source>
</reference>
<keyword evidence="4 5" id="KW-0472">Membrane</keyword>
<dbReference type="Gramene" id="AET7Gv21324200.12">
    <property type="protein sequence ID" value="AET7Gv21324200.12"/>
    <property type="gene ID" value="AET7Gv21324200"/>
</dbReference>
<organism evidence="6 7">
    <name type="scientific">Aegilops tauschii subsp. strangulata</name>
    <name type="common">Goatgrass</name>
    <dbReference type="NCBI Taxonomy" id="200361"/>
    <lineage>
        <taxon>Eukaryota</taxon>
        <taxon>Viridiplantae</taxon>
        <taxon>Streptophyta</taxon>
        <taxon>Embryophyta</taxon>
        <taxon>Tracheophyta</taxon>
        <taxon>Spermatophyta</taxon>
        <taxon>Magnoliopsida</taxon>
        <taxon>Liliopsida</taxon>
        <taxon>Poales</taxon>
        <taxon>Poaceae</taxon>
        <taxon>BOP clade</taxon>
        <taxon>Pooideae</taxon>
        <taxon>Triticodae</taxon>
        <taxon>Triticeae</taxon>
        <taxon>Triticinae</taxon>
        <taxon>Aegilops</taxon>
    </lineage>
</organism>
<evidence type="ECO:0000256" key="3">
    <source>
        <dbReference type="ARBA" id="ARBA00022989"/>
    </source>
</evidence>
<dbReference type="Pfam" id="PF03619">
    <property type="entry name" value="Solute_trans_a"/>
    <property type="match status" value="1"/>
</dbReference>
<evidence type="ECO:0000256" key="1">
    <source>
        <dbReference type="ARBA" id="ARBA00004141"/>
    </source>
</evidence>
<reference evidence="7" key="1">
    <citation type="journal article" date="2014" name="Science">
        <title>Ancient hybridizations among the ancestral genomes of bread wheat.</title>
        <authorList>
            <consortium name="International Wheat Genome Sequencing Consortium,"/>
            <person name="Marcussen T."/>
            <person name="Sandve S.R."/>
            <person name="Heier L."/>
            <person name="Spannagl M."/>
            <person name="Pfeifer M."/>
            <person name="Jakobsen K.S."/>
            <person name="Wulff B.B."/>
            <person name="Steuernagel B."/>
            <person name="Mayer K.F."/>
            <person name="Olsen O.A."/>
        </authorList>
    </citation>
    <scope>NUCLEOTIDE SEQUENCE [LARGE SCALE GENOMIC DNA]</scope>
    <source>
        <strain evidence="7">cv. AL8/78</strain>
    </source>
</reference>
<sequence length="293" mass="33010">MAMAMELADKLLLVLRSYSLPVWATIISGLFVAVSLSLSIYLLLNHLSAYKNPEEQKFLVGVVLMVPIYAIESYISLVNPTIGVDIEILRDGYEAFAMYCFGRYLVACLGGEDRTIEFLKKEGSSGSDAPLLGNASEERHVNHPFPMNYMLNPWPVGEWFYLVVKFGLVQYMIIKTICALLAVILESFGVYCEGEFKWNCGYSYTAMALNFSQSWALYCLVQFYAVIKDELAHIKPLAKFLTFKSIVFLTWWQGVAIALLSSWGLLRGPIAQELQFKSSIQDFIICIEVVTCS</sequence>
<keyword evidence="2 5" id="KW-0812">Transmembrane</keyword>
<proteinExistence type="predicted"/>